<feature type="region of interest" description="Disordered" evidence="1">
    <location>
        <begin position="48"/>
        <end position="91"/>
    </location>
</feature>
<comment type="caution">
    <text evidence="3">The sequence shown here is derived from an EMBL/GenBank/DDBJ whole genome shotgun (WGS) entry which is preliminary data.</text>
</comment>
<organism evidence="3 4">
    <name type="scientific">Saccharopolyspora spinosa</name>
    <dbReference type="NCBI Taxonomy" id="60894"/>
    <lineage>
        <taxon>Bacteria</taxon>
        <taxon>Bacillati</taxon>
        <taxon>Actinomycetota</taxon>
        <taxon>Actinomycetes</taxon>
        <taxon>Pseudonocardiales</taxon>
        <taxon>Pseudonocardiaceae</taxon>
        <taxon>Saccharopolyspora</taxon>
    </lineage>
</organism>
<sequence>MKAIRIAQSLTLAGLAVVGLATTSAAALAGGTDVSPVYPTVPVTCTPDSVPAPTLPSHRNGASDGPGVPVNPIDCEPAGEPGVPPSDALKA</sequence>
<evidence type="ECO:0000313" key="4">
    <source>
        <dbReference type="Proteomes" id="UP000233786"/>
    </source>
</evidence>
<name>A0A2N3Y7I9_SACSN</name>
<keyword evidence="2" id="KW-0732">Signal</keyword>
<dbReference type="EMBL" id="PJNB01000001">
    <property type="protein sequence ID" value="PKW18831.1"/>
    <property type="molecule type" value="Genomic_DNA"/>
</dbReference>
<dbReference type="Proteomes" id="UP000233786">
    <property type="component" value="Unassembled WGS sequence"/>
</dbReference>
<evidence type="ECO:0008006" key="5">
    <source>
        <dbReference type="Google" id="ProtNLM"/>
    </source>
</evidence>
<proteinExistence type="predicted"/>
<evidence type="ECO:0000256" key="2">
    <source>
        <dbReference type="SAM" id="SignalP"/>
    </source>
</evidence>
<gene>
    <name evidence="3" type="ORF">A8926_6963</name>
</gene>
<accession>A0A2N3Y7I9</accession>
<reference evidence="3" key="1">
    <citation type="submission" date="2017-12" db="EMBL/GenBank/DDBJ databases">
        <title>Sequencing the genomes of 1000 Actinobacteria strains.</title>
        <authorList>
            <person name="Klenk H.-P."/>
        </authorList>
    </citation>
    <scope>NUCLEOTIDE SEQUENCE [LARGE SCALE GENOMIC DNA]</scope>
    <source>
        <strain evidence="3">DSM 44228</strain>
    </source>
</reference>
<protein>
    <recommendedName>
        <fullName evidence="5">Intersectin-EH binding protein Ibp1</fullName>
    </recommendedName>
</protein>
<keyword evidence="4" id="KW-1185">Reference proteome</keyword>
<dbReference type="AlphaFoldDB" id="A0A2N3Y7I9"/>
<evidence type="ECO:0000256" key="1">
    <source>
        <dbReference type="SAM" id="MobiDB-lite"/>
    </source>
</evidence>
<dbReference type="STRING" id="994479.GCA_000194155_04982"/>
<evidence type="ECO:0000313" key="3">
    <source>
        <dbReference type="EMBL" id="PKW18831.1"/>
    </source>
</evidence>
<feature type="signal peptide" evidence="2">
    <location>
        <begin position="1"/>
        <end position="29"/>
    </location>
</feature>
<feature type="chain" id="PRO_5039098089" description="Intersectin-EH binding protein Ibp1" evidence="2">
    <location>
        <begin position="30"/>
        <end position="91"/>
    </location>
</feature>